<keyword evidence="2" id="KW-1003">Cell membrane</keyword>
<dbReference type="OrthoDB" id="343744at2"/>
<keyword evidence="3 6" id="KW-0812">Transmembrane</keyword>
<evidence type="ECO:0000259" key="7">
    <source>
        <dbReference type="Pfam" id="PF02687"/>
    </source>
</evidence>
<gene>
    <name evidence="8" type="ORF">EBB79_10750</name>
</gene>
<evidence type="ECO:0000256" key="2">
    <source>
        <dbReference type="ARBA" id="ARBA00022475"/>
    </source>
</evidence>
<feature type="transmembrane region" description="Helical" evidence="6">
    <location>
        <begin position="446"/>
        <end position="468"/>
    </location>
</feature>
<feature type="transmembrane region" description="Helical" evidence="6">
    <location>
        <begin position="761"/>
        <end position="781"/>
    </location>
</feature>
<protein>
    <submittedName>
        <fullName evidence="8">ABC transporter permease</fullName>
    </submittedName>
</protein>
<proteinExistence type="predicted"/>
<dbReference type="GO" id="GO:0005886">
    <property type="term" value="C:plasma membrane"/>
    <property type="evidence" value="ECO:0007669"/>
    <property type="project" value="UniProtKB-SubCell"/>
</dbReference>
<dbReference type="Proteomes" id="UP000283063">
    <property type="component" value="Chromosome"/>
</dbReference>
<feature type="transmembrane region" description="Helical" evidence="6">
    <location>
        <begin position="323"/>
        <end position="347"/>
    </location>
</feature>
<feature type="transmembrane region" description="Helical" evidence="6">
    <location>
        <begin position="224"/>
        <end position="245"/>
    </location>
</feature>
<sequence>MRRAALCALLSHWRFHPLQLLTLITGLALATGLWSAVQAINGEARASYERASTQLGSTGLDSLVPKNGSISVAKYVLLRRAGWKLAPVLEGLWRLPNGSVTLIGIDPLNHPTISALSSTASSQLDALSPRGRLFLHPSTRRYLNGYSNLPPVTFTENLPTGVVLTDISIAEELLEQYGQISRLIILRDQPIGLAPLAGLAPELVRRTASGAQADRLADSFHLNLSAFGLLSFAVGLFIVHGSVGLGIEQRRNLFRTLRAMGVSFRLLIGLLLGELMIIALIAGSLGLILGYLVAGTLLPDVSATLNGLYGETVDGNFTLRKSWIASGLGMAIFGTLVASVQAFVNLFRMPLLSAPGLQAQKLIARSSHRTMAIFGCGLVLAGCFTILLFDGLMAGFALLAGLMLGVAVLLPLLLSKLLAMGGRTAQSALSEWVWADMRAQLPGVSLAMMALLLALATNIGVGTMVSSFRLTFLGWMDQRLSAEIYLTVNNDDQAEVLTDWLADLGITTLPIRWTEVPYEGSPLRVYGVIDHPTYRENWPILESSSAAWDVVFKGEGAMINEQLARRLNLWPGDILALTEEWQTTVSGVYSDYGNPNGQIIISLPDLLQRVDNIPNRQFGLRLPPDDAPELINKIQEAFDSSSVTVVNQADIKARSLAVFDRTFVVTSALNLLTFGVAGFAILTSLLTLWNMRLPQLAPIWALGISRRQLAWLELLRSLTLAALTTVLALPLGLILAWVLLSVINVEAFGWRLPMYLFPMDWVRLLVLALISAAVAAAIPAFKLARIKPADLLKVFAHER</sequence>
<evidence type="ECO:0000256" key="6">
    <source>
        <dbReference type="SAM" id="Phobius"/>
    </source>
</evidence>
<evidence type="ECO:0000313" key="9">
    <source>
        <dbReference type="Proteomes" id="UP000283063"/>
    </source>
</evidence>
<feature type="domain" description="ABC3 transporter permease C-terminal" evidence="7">
    <location>
        <begin position="671"/>
        <end position="788"/>
    </location>
</feature>
<name>A0A3T0N2P5_9RHOB</name>
<feature type="transmembrane region" description="Helical" evidence="6">
    <location>
        <begin position="671"/>
        <end position="693"/>
    </location>
</feature>
<dbReference type="EMBL" id="CP033219">
    <property type="protein sequence ID" value="AZV78306.1"/>
    <property type="molecule type" value="Genomic_DNA"/>
</dbReference>
<feature type="transmembrane region" description="Helical" evidence="6">
    <location>
        <begin position="368"/>
        <end position="389"/>
    </location>
</feature>
<feature type="transmembrane region" description="Helical" evidence="6">
    <location>
        <begin position="714"/>
        <end position="741"/>
    </location>
</feature>
<accession>A0A3T0N2P5</accession>
<dbReference type="AlphaFoldDB" id="A0A3T0N2P5"/>
<dbReference type="InterPro" id="IPR038766">
    <property type="entry name" value="Membrane_comp_ABC_pdt"/>
</dbReference>
<dbReference type="Pfam" id="PF02687">
    <property type="entry name" value="FtsX"/>
    <property type="match status" value="2"/>
</dbReference>
<feature type="domain" description="ABC3 transporter permease C-terminal" evidence="7">
    <location>
        <begin position="226"/>
        <end position="348"/>
    </location>
</feature>
<evidence type="ECO:0000256" key="5">
    <source>
        <dbReference type="ARBA" id="ARBA00023136"/>
    </source>
</evidence>
<dbReference type="InterPro" id="IPR003838">
    <property type="entry name" value="ABC3_permease_C"/>
</dbReference>
<feature type="transmembrane region" description="Helical" evidence="6">
    <location>
        <begin position="395"/>
        <end position="414"/>
    </location>
</feature>
<keyword evidence="5 6" id="KW-0472">Membrane</keyword>
<reference evidence="8 9" key="1">
    <citation type="submission" date="2018-10" db="EMBL/GenBank/DDBJ databases">
        <title>Parasedimentitalea marina sp. nov., a psychrophilic bacterium isolated from deep seawater of the New Britain Trench.</title>
        <authorList>
            <person name="Cao J."/>
        </authorList>
    </citation>
    <scope>NUCLEOTIDE SEQUENCE [LARGE SCALE GENOMIC DNA]</scope>
    <source>
        <strain evidence="8 9">W43</strain>
    </source>
</reference>
<dbReference type="PANTHER" id="PTHR30287:SF2">
    <property type="entry name" value="BLL1001 PROTEIN"/>
    <property type="match status" value="1"/>
</dbReference>
<feature type="transmembrane region" description="Helical" evidence="6">
    <location>
        <begin position="266"/>
        <end position="294"/>
    </location>
</feature>
<keyword evidence="4 6" id="KW-1133">Transmembrane helix</keyword>
<comment type="subcellular location">
    <subcellularLocation>
        <location evidence="1">Cell membrane</location>
        <topology evidence="1">Multi-pass membrane protein</topology>
    </subcellularLocation>
</comment>
<evidence type="ECO:0000256" key="3">
    <source>
        <dbReference type="ARBA" id="ARBA00022692"/>
    </source>
</evidence>
<dbReference type="PANTHER" id="PTHR30287">
    <property type="entry name" value="MEMBRANE COMPONENT OF PREDICTED ABC SUPERFAMILY METABOLITE UPTAKE TRANSPORTER"/>
    <property type="match status" value="1"/>
</dbReference>
<evidence type="ECO:0000256" key="1">
    <source>
        <dbReference type="ARBA" id="ARBA00004651"/>
    </source>
</evidence>
<evidence type="ECO:0000313" key="8">
    <source>
        <dbReference type="EMBL" id="AZV78306.1"/>
    </source>
</evidence>
<organism evidence="8 9">
    <name type="scientific">Parasedimentitalea marina</name>
    <dbReference type="NCBI Taxonomy" id="2483033"/>
    <lineage>
        <taxon>Bacteria</taxon>
        <taxon>Pseudomonadati</taxon>
        <taxon>Pseudomonadota</taxon>
        <taxon>Alphaproteobacteria</taxon>
        <taxon>Rhodobacterales</taxon>
        <taxon>Paracoccaceae</taxon>
        <taxon>Parasedimentitalea</taxon>
    </lineage>
</organism>
<evidence type="ECO:0000256" key="4">
    <source>
        <dbReference type="ARBA" id="ARBA00022989"/>
    </source>
</evidence>
<dbReference type="KEGG" id="sedi:EBB79_10750"/>
<keyword evidence="9" id="KW-1185">Reference proteome</keyword>